<dbReference type="EMBL" id="CP002542">
    <property type="protein sequence ID" value="AEA45945.1"/>
    <property type="molecule type" value="Genomic_DNA"/>
</dbReference>
<dbReference type="SUPFAM" id="SSF54565">
    <property type="entry name" value="Ribosomal protein S16"/>
    <property type="match status" value="1"/>
</dbReference>
<dbReference type="eggNOG" id="COG0228">
    <property type="taxonomic scope" value="Bacteria"/>
</dbReference>
<proteinExistence type="inferred from homology"/>
<keyword evidence="6" id="KW-1185">Reference proteome</keyword>
<dbReference type="GO" id="GO:0006412">
    <property type="term" value="P:translation"/>
    <property type="evidence" value="ECO:0007669"/>
    <property type="project" value="UniProtKB-UniRule"/>
</dbReference>
<dbReference type="Gene3D" id="3.30.1320.10">
    <property type="match status" value="1"/>
</dbReference>
<evidence type="ECO:0000256" key="4">
    <source>
        <dbReference type="SAM" id="MobiDB-lite"/>
    </source>
</evidence>
<dbReference type="Pfam" id="PF00886">
    <property type="entry name" value="Ribosomal_S16"/>
    <property type="match status" value="1"/>
</dbReference>
<feature type="compositionally biased region" description="Acidic residues" evidence="4">
    <location>
        <begin position="156"/>
        <end position="198"/>
    </location>
</feature>
<organism evidence="5 6">
    <name type="scientific">Fluviicola taffensis (strain DSM 16823 / NCIMB 13979 / RW262)</name>
    <dbReference type="NCBI Taxonomy" id="755732"/>
    <lineage>
        <taxon>Bacteria</taxon>
        <taxon>Pseudomonadati</taxon>
        <taxon>Bacteroidota</taxon>
        <taxon>Flavobacteriia</taxon>
        <taxon>Flavobacteriales</taxon>
        <taxon>Crocinitomicaceae</taxon>
        <taxon>Fluviicola</taxon>
    </lineage>
</organism>
<dbReference type="NCBIfam" id="NF011094">
    <property type="entry name" value="PRK14521.1"/>
    <property type="match status" value="1"/>
</dbReference>
<dbReference type="GO" id="GO:0003735">
    <property type="term" value="F:structural constituent of ribosome"/>
    <property type="evidence" value="ECO:0007669"/>
    <property type="project" value="InterPro"/>
</dbReference>
<dbReference type="Proteomes" id="UP000007463">
    <property type="component" value="Chromosome"/>
</dbReference>
<dbReference type="STRING" id="755732.Fluta_3982"/>
<dbReference type="NCBIfam" id="TIGR00002">
    <property type="entry name" value="S16"/>
    <property type="match status" value="1"/>
</dbReference>
<dbReference type="PANTHER" id="PTHR12919">
    <property type="entry name" value="30S RIBOSOMAL PROTEIN S16"/>
    <property type="match status" value="1"/>
</dbReference>
<gene>
    <name evidence="3" type="primary">rpsP</name>
    <name evidence="5" type="ordered locus">Fluta_3982</name>
</gene>
<reference evidence="5 6" key="1">
    <citation type="journal article" date="2011" name="Stand. Genomic Sci.">
        <title>Complete genome sequence of the gliding freshwater bacterium Fluviicola taffensis type strain (RW262).</title>
        <authorList>
            <person name="Woyke T."/>
            <person name="Chertkov O."/>
            <person name="Lapidus A."/>
            <person name="Nolan M."/>
            <person name="Lucas S."/>
            <person name="Del Rio T.G."/>
            <person name="Tice H."/>
            <person name="Cheng J.F."/>
            <person name="Tapia R."/>
            <person name="Han C."/>
            <person name="Goodwin L."/>
            <person name="Pitluck S."/>
            <person name="Liolios K."/>
            <person name="Pagani I."/>
            <person name="Ivanova N."/>
            <person name="Huntemann M."/>
            <person name="Mavromatis K."/>
            <person name="Mikhailova N."/>
            <person name="Pati A."/>
            <person name="Chen A."/>
            <person name="Palaniappan K."/>
            <person name="Land M."/>
            <person name="Hauser L."/>
            <person name="Brambilla E.M."/>
            <person name="Rohde M."/>
            <person name="Mwirichia R."/>
            <person name="Sikorski J."/>
            <person name="Tindall B.J."/>
            <person name="Goker M."/>
            <person name="Bristow J."/>
            <person name="Eisen J.A."/>
            <person name="Markowitz V."/>
            <person name="Hugenholtz P."/>
            <person name="Klenk H.P."/>
            <person name="Kyrpides N.C."/>
        </authorList>
    </citation>
    <scope>NUCLEOTIDE SEQUENCE [LARGE SCALE GENOMIC DNA]</scope>
    <source>
        <strain evidence="6">DSM 16823 / RW262 / RW262</strain>
    </source>
</reference>
<evidence type="ECO:0000256" key="2">
    <source>
        <dbReference type="ARBA" id="ARBA00023274"/>
    </source>
</evidence>
<dbReference type="InterPro" id="IPR023803">
    <property type="entry name" value="Ribosomal_bS16_dom_sf"/>
</dbReference>
<protein>
    <recommendedName>
        <fullName evidence="3">Small ribosomal subunit protein bS16</fullName>
    </recommendedName>
</protein>
<dbReference type="HAMAP" id="MF_00385">
    <property type="entry name" value="Ribosomal_bS16"/>
    <property type="match status" value="1"/>
</dbReference>
<dbReference type="GO" id="GO:0005737">
    <property type="term" value="C:cytoplasm"/>
    <property type="evidence" value="ECO:0007669"/>
    <property type="project" value="UniProtKB-ARBA"/>
</dbReference>
<dbReference type="GO" id="GO:0015935">
    <property type="term" value="C:small ribosomal subunit"/>
    <property type="evidence" value="ECO:0007669"/>
    <property type="project" value="TreeGrafter"/>
</dbReference>
<evidence type="ECO:0000256" key="1">
    <source>
        <dbReference type="ARBA" id="ARBA00022980"/>
    </source>
</evidence>
<dbReference type="RefSeq" id="WP_013688702.1">
    <property type="nucleotide sequence ID" value="NC_015321.1"/>
</dbReference>
<keyword evidence="2 3" id="KW-0687">Ribonucleoprotein</keyword>
<dbReference type="PANTHER" id="PTHR12919:SF20">
    <property type="entry name" value="SMALL RIBOSOMAL SUBUNIT PROTEIN BS16M"/>
    <property type="match status" value="1"/>
</dbReference>
<dbReference type="InterPro" id="IPR000307">
    <property type="entry name" value="Ribosomal_bS16"/>
</dbReference>
<dbReference type="HOGENOM" id="CLU_100590_0_0_10"/>
<feature type="region of interest" description="Disordered" evidence="4">
    <location>
        <begin position="144"/>
        <end position="198"/>
    </location>
</feature>
<evidence type="ECO:0000313" key="5">
    <source>
        <dbReference type="EMBL" id="AEA45945.1"/>
    </source>
</evidence>
<name>F2IHY6_FLUTR</name>
<dbReference type="AlphaFoldDB" id="F2IHY6"/>
<dbReference type="KEGG" id="fte:Fluta_3982"/>
<dbReference type="OrthoDB" id="9807878at2"/>
<comment type="similarity">
    <text evidence="3">Belongs to the bacterial ribosomal protein bS16 family.</text>
</comment>
<sequence length="198" mass="21145">MATRIRLQRHGKKGKAIFHLVVADSRAKRDGKFIEKLGVYNPNTNPATIDINFASTLKWVGTGAEMSDTARAILSYKGILYKNHLLKGVTKGALTAEQVETKFAAWEADKASKIQGKIEGLGNNAVADKAARLKAEVDANEAKAKAIEAKNTPAVEEVEAPAEEEATTEETAPEVAAEETTETPAEEAPAAEEGEAEA</sequence>
<keyword evidence="1 3" id="KW-0689">Ribosomal protein</keyword>
<accession>F2IHY6</accession>
<evidence type="ECO:0000313" key="6">
    <source>
        <dbReference type="Proteomes" id="UP000007463"/>
    </source>
</evidence>
<evidence type="ECO:0000256" key="3">
    <source>
        <dbReference type="HAMAP-Rule" id="MF_00385"/>
    </source>
</evidence>
<reference evidence="6" key="2">
    <citation type="submission" date="2011-02" db="EMBL/GenBank/DDBJ databases">
        <title>The complete genome of Fluviicola taffensis DSM 16823.</title>
        <authorList>
            <consortium name="US DOE Joint Genome Institute (JGI-PGF)"/>
            <person name="Lucas S."/>
            <person name="Copeland A."/>
            <person name="Lapidus A."/>
            <person name="Bruce D."/>
            <person name="Goodwin L."/>
            <person name="Pitluck S."/>
            <person name="Kyrpides N."/>
            <person name="Mavromatis K."/>
            <person name="Ivanova N."/>
            <person name="Mikhailova N."/>
            <person name="Pagani I."/>
            <person name="Chertkov O."/>
            <person name="Detter J.C."/>
            <person name="Han C."/>
            <person name="Tapia R."/>
            <person name="Land M."/>
            <person name="Hauser L."/>
            <person name="Markowitz V."/>
            <person name="Cheng J.-F."/>
            <person name="Hugenholtz P."/>
            <person name="Woyke T."/>
            <person name="Wu D."/>
            <person name="Tindall B."/>
            <person name="Pomrenke H.G."/>
            <person name="Brambilla E."/>
            <person name="Klenk H.-P."/>
            <person name="Eisen J.A."/>
        </authorList>
    </citation>
    <scope>NUCLEOTIDE SEQUENCE [LARGE SCALE GENOMIC DNA]</scope>
    <source>
        <strain evidence="6">DSM 16823 / RW262 / RW262</strain>
    </source>
</reference>